<dbReference type="OrthoDB" id="3376215at2759"/>
<dbReference type="InParanoid" id="A0A165I183"/>
<accession>A0A165I183</accession>
<dbReference type="AlphaFoldDB" id="A0A165I183"/>
<reference evidence="1 2" key="1">
    <citation type="journal article" date="2016" name="Mol. Biol. Evol.">
        <title>Comparative Genomics of Early-Diverging Mushroom-Forming Fungi Provides Insights into the Origins of Lignocellulose Decay Capabilities.</title>
        <authorList>
            <person name="Nagy L.G."/>
            <person name="Riley R."/>
            <person name="Tritt A."/>
            <person name="Adam C."/>
            <person name="Daum C."/>
            <person name="Floudas D."/>
            <person name="Sun H."/>
            <person name="Yadav J.S."/>
            <person name="Pangilinan J."/>
            <person name="Larsson K.H."/>
            <person name="Matsuura K."/>
            <person name="Barry K."/>
            <person name="Labutti K."/>
            <person name="Kuo R."/>
            <person name="Ohm R.A."/>
            <person name="Bhattacharya S.S."/>
            <person name="Shirouzu T."/>
            <person name="Yoshinaga Y."/>
            <person name="Martin F.M."/>
            <person name="Grigoriev I.V."/>
            <person name="Hibbett D.S."/>
        </authorList>
    </citation>
    <scope>NUCLEOTIDE SEQUENCE [LARGE SCALE GENOMIC DNA]</scope>
    <source>
        <strain evidence="1 2">HHB12733</strain>
    </source>
</reference>
<name>A0A165I183_9BASI</name>
<dbReference type="EMBL" id="KV423935">
    <property type="protein sequence ID" value="KZT60003.1"/>
    <property type="molecule type" value="Genomic_DNA"/>
</dbReference>
<gene>
    <name evidence="1" type="ORF">CALCODRAFT_481086</name>
</gene>
<keyword evidence="2" id="KW-1185">Reference proteome</keyword>
<dbReference type="Proteomes" id="UP000076842">
    <property type="component" value="Unassembled WGS sequence"/>
</dbReference>
<evidence type="ECO:0000313" key="1">
    <source>
        <dbReference type="EMBL" id="KZT60003.1"/>
    </source>
</evidence>
<sequence>MNHDYVQVWKNTSSRPFKLFLADIEPPNAGKVPPDDFELRPKEETTLKWTCPPPNGDGKTSGYLRFWSIPSTEHKLGSGLTFGIKLEQDFVKGVPQPYKVLTYVGSPTGDPNSWTDVTTEFNPDYNFFVRGPGMFESYGINIRKLLGPIASISITIEQLYQQATGLILPPGPDYVEEWVNETREGIFELLDSAIVVPTTEKPSKVIKPKDGSRLYPGRSAVLAWSCPIPEGSGYTVGSLRYWADKTAAEGHVFGVRLEQMFAASTAAGKESTPEPPQVMIFNGPPFSFLWEDVTKELMLNNSYTFKVKHNPVDYIVTVENLMSIHFSRCAVRVTITDGMC</sequence>
<protein>
    <submittedName>
        <fullName evidence="1">Uncharacterized protein</fullName>
    </submittedName>
</protein>
<evidence type="ECO:0000313" key="2">
    <source>
        <dbReference type="Proteomes" id="UP000076842"/>
    </source>
</evidence>
<organism evidence="1 2">
    <name type="scientific">Calocera cornea HHB12733</name>
    <dbReference type="NCBI Taxonomy" id="1353952"/>
    <lineage>
        <taxon>Eukaryota</taxon>
        <taxon>Fungi</taxon>
        <taxon>Dikarya</taxon>
        <taxon>Basidiomycota</taxon>
        <taxon>Agaricomycotina</taxon>
        <taxon>Dacrymycetes</taxon>
        <taxon>Dacrymycetales</taxon>
        <taxon>Dacrymycetaceae</taxon>
        <taxon>Calocera</taxon>
    </lineage>
</organism>
<proteinExistence type="predicted"/>